<dbReference type="Gene3D" id="3.40.390.10">
    <property type="entry name" value="Collagenase (Catalytic Domain)"/>
    <property type="match status" value="1"/>
</dbReference>
<comment type="cofactor">
    <cofactor evidence="8">
        <name>Zn(2+)</name>
        <dbReference type="ChEBI" id="CHEBI:29105"/>
    </cofactor>
    <text evidence="8">Binds 2 Zn(2+) ions per subunit.</text>
</comment>
<reference evidence="12 13" key="1">
    <citation type="submission" date="2019-01" db="EMBL/GenBank/DDBJ databases">
        <title>Sequencing of cultivated peanut Arachis hypogaea provides insights into genome evolution and oil improvement.</title>
        <authorList>
            <person name="Chen X."/>
        </authorList>
    </citation>
    <scope>NUCLEOTIDE SEQUENCE [LARGE SCALE GENOMIC DNA]</scope>
    <source>
        <strain evidence="13">cv. Fuhuasheng</strain>
        <tissue evidence="12">Leaves</tissue>
    </source>
</reference>
<evidence type="ECO:0000256" key="3">
    <source>
        <dbReference type="ARBA" id="ARBA00022723"/>
    </source>
</evidence>
<dbReference type="Gramene" id="arahy.Tifrunner.gnm2.ann2.Ah04g079400.1">
    <property type="protein sequence ID" value="arahy.Tifrunner.gnm2.ann2.Ah04g079400.1-CDS"/>
    <property type="gene ID" value="arahy.Tifrunner.gnm2.ann2.Ah04g079400"/>
</dbReference>
<feature type="binding site" evidence="8">
    <location>
        <position position="211"/>
    </location>
    <ligand>
        <name>Zn(2+)</name>
        <dbReference type="ChEBI" id="CHEBI:29105"/>
        <label>1</label>
    </ligand>
</feature>
<dbReference type="Pfam" id="PF00413">
    <property type="entry name" value="Peptidase_M10"/>
    <property type="match status" value="1"/>
</dbReference>
<evidence type="ECO:0000256" key="9">
    <source>
        <dbReference type="SAM" id="Phobius"/>
    </source>
</evidence>
<feature type="binding site" evidence="8">
    <location>
        <position position="275"/>
    </location>
    <ligand>
        <name>Zn(2+)</name>
        <dbReference type="ChEBI" id="CHEBI:29105"/>
        <label>2</label>
        <note>catalytic</note>
    </ligand>
</feature>
<keyword evidence="10" id="KW-0732">Signal</keyword>
<dbReference type="InterPro" id="IPR001818">
    <property type="entry name" value="Pept_M10_metallopeptidase"/>
</dbReference>
<evidence type="ECO:0000256" key="10">
    <source>
        <dbReference type="SAM" id="SignalP"/>
    </source>
</evidence>
<dbReference type="GO" id="GO:0006508">
    <property type="term" value="P:proteolysis"/>
    <property type="evidence" value="ECO:0007669"/>
    <property type="project" value="UniProtKB-KW"/>
</dbReference>
<feature type="binding site" evidence="8">
    <location>
        <position position="199"/>
    </location>
    <ligand>
        <name>Ca(2+)</name>
        <dbReference type="ChEBI" id="CHEBI:29108"/>
        <label>2</label>
    </ligand>
</feature>
<evidence type="ECO:0000256" key="7">
    <source>
        <dbReference type="PIRSR" id="PIRSR621190-1"/>
    </source>
</evidence>
<feature type="binding site" description="in inhibited form" evidence="8">
    <location>
        <position position="108"/>
    </location>
    <ligand>
        <name>Zn(2+)</name>
        <dbReference type="ChEBI" id="CHEBI:29105"/>
        <label>2</label>
        <note>catalytic</note>
    </ligand>
</feature>
<dbReference type="Pfam" id="PF01471">
    <property type="entry name" value="PG_binding_1"/>
    <property type="match status" value="1"/>
</dbReference>
<dbReference type="SMR" id="A0A445DIU9"/>
<feature type="binding site" evidence="8">
    <location>
        <position position="232"/>
    </location>
    <ligand>
        <name>Zn(2+)</name>
        <dbReference type="ChEBI" id="CHEBI:29105"/>
        <label>1</label>
    </ligand>
</feature>
<dbReference type="CDD" id="cd04278">
    <property type="entry name" value="ZnMc_MMP"/>
    <property type="match status" value="1"/>
</dbReference>
<accession>A0A445DIU9</accession>
<dbReference type="PRINTS" id="PR00138">
    <property type="entry name" value="MATRIXIN"/>
</dbReference>
<dbReference type="InterPro" id="IPR024079">
    <property type="entry name" value="MetalloPept_cat_dom_sf"/>
</dbReference>
<keyword evidence="8" id="KW-0106">Calcium</keyword>
<protein>
    <recommendedName>
        <fullName evidence="11">Peptidase metallopeptidase domain-containing protein</fullName>
    </recommendedName>
</protein>
<dbReference type="InterPro" id="IPR033739">
    <property type="entry name" value="M10A_MMP"/>
</dbReference>
<dbReference type="STRING" id="3818.A0A445DIU9"/>
<dbReference type="InterPro" id="IPR006026">
    <property type="entry name" value="Peptidase_Metallo"/>
</dbReference>
<keyword evidence="13" id="KW-1185">Reference proteome</keyword>
<dbReference type="OrthoDB" id="406838at2759"/>
<evidence type="ECO:0000256" key="6">
    <source>
        <dbReference type="ARBA" id="ARBA00023049"/>
    </source>
</evidence>
<keyword evidence="9" id="KW-1133">Transmembrane helix</keyword>
<dbReference type="Proteomes" id="UP000289738">
    <property type="component" value="Chromosome A04"/>
</dbReference>
<dbReference type="InterPro" id="IPR036365">
    <property type="entry name" value="PGBD-like_sf"/>
</dbReference>
<name>A0A445DIU9_ARAHY</name>
<feature type="chain" id="PRO_5019130331" description="Peptidase metallopeptidase domain-containing protein" evidence="10">
    <location>
        <begin position="24"/>
        <end position="355"/>
    </location>
</feature>
<keyword evidence="9" id="KW-0812">Transmembrane</keyword>
<dbReference type="GO" id="GO:0008270">
    <property type="term" value="F:zinc ion binding"/>
    <property type="evidence" value="ECO:0007669"/>
    <property type="project" value="InterPro"/>
</dbReference>
<feature type="binding site" evidence="8">
    <location>
        <position position="269"/>
    </location>
    <ligand>
        <name>Zn(2+)</name>
        <dbReference type="ChEBI" id="CHEBI:29105"/>
        <label>2</label>
        <note>catalytic</note>
    </ligand>
</feature>
<dbReference type="InterPro" id="IPR021190">
    <property type="entry name" value="Pept_M10A"/>
</dbReference>
<evidence type="ECO:0000256" key="8">
    <source>
        <dbReference type="PIRSR" id="PIRSR621190-2"/>
    </source>
</evidence>
<evidence type="ECO:0000259" key="11">
    <source>
        <dbReference type="SMART" id="SM00235"/>
    </source>
</evidence>
<sequence length="355" mass="40762">MSYLFRMIVLLLVLLANPLIVHSRILRSSSDSNVHSQRSFDSIDNQKSKLDAEAVAGARRYLKEFGYLQEQDHDDFEGAIKKFQKYYNLEVSGKLDSQTNKIMSMPRCGIPDHHRHLHHHLHRHHRGFSKNLLKVTSKYAFSKDAPSWPNNKRNLTYSFDPSGVSVVPQETVREAFKLAFSKWSQVSPFTFKETRGYSDIAIGFYSGEHGDGVTFNNTIVAHAYPPIDGRLHVNADKGWSIKDPIQEDKNIHRGDTYDLVWVAMHEIGHILGLDHSNDEDAIMYPFIAPLKNKRAFVVDDVTGIQELYSLGVQRDFHYPSAMGFRLQSYHLLIVAIFCLWVMYIFLSVMLSVFLD</sequence>
<keyword evidence="6" id="KW-0482">Metalloprotease</keyword>
<evidence type="ECO:0000256" key="1">
    <source>
        <dbReference type="ARBA" id="ARBA00009614"/>
    </source>
</evidence>
<dbReference type="SUPFAM" id="SSF55486">
    <property type="entry name" value="Metalloproteases ('zincins'), catalytic domain"/>
    <property type="match status" value="1"/>
</dbReference>
<dbReference type="GO" id="GO:0030574">
    <property type="term" value="P:collagen catabolic process"/>
    <property type="evidence" value="ECO:0007669"/>
    <property type="project" value="TreeGrafter"/>
</dbReference>
<keyword evidence="9" id="KW-0472">Membrane</keyword>
<dbReference type="SMART" id="SM00235">
    <property type="entry name" value="ZnMc"/>
    <property type="match status" value="1"/>
</dbReference>
<dbReference type="PANTHER" id="PTHR10201:SF268">
    <property type="entry name" value="PEPTIDASE METALLOPEPTIDASE DOMAIN-CONTAINING PROTEIN"/>
    <property type="match status" value="1"/>
</dbReference>
<keyword evidence="4" id="KW-0378">Hydrolase</keyword>
<feature type="binding site" evidence="8">
    <location>
        <position position="222"/>
    </location>
    <ligand>
        <name>Zn(2+)</name>
        <dbReference type="ChEBI" id="CHEBI:29105"/>
        <label>1</label>
    </ligand>
</feature>
<dbReference type="PANTHER" id="PTHR10201">
    <property type="entry name" value="MATRIX METALLOPROTEINASE"/>
    <property type="match status" value="1"/>
</dbReference>
<dbReference type="SUPFAM" id="SSF47090">
    <property type="entry name" value="PGBD-like"/>
    <property type="match status" value="1"/>
</dbReference>
<feature type="transmembrane region" description="Helical" evidence="9">
    <location>
        <begin position="329"/>
        <end position="354"/>
    </location>
</feature>
<evidence type="ECO:0000256" key="4">
    <source>
        <dbReference type="ARBA" id="ARBA00022801"/>
    </source>
</evidence>
<comment type="similarity">
    <text evidence="1">Belongs to the peptidase M10A family. Matrix metalloproteinases (MMPs) subfamily.</text>
</comment>
<comment type="caution">
    <text evidence="12">The sequence shown here is derived from an EMBL/GenBank/DDBJ whole genome shotgun (WGS) entry which is preliminary data.</text>
</comment>
<dbReference type="GO" id="GO:0004222">
    <property type="term" value="F:metalloendopeptidase activity"/>
    <property type="evidence" value="ECO:0007669"/>
    <property type="project" value="InterPro"/>
</dbReference>
<dbReference type="EMBL" id="SDMP01000004">
    <property type="protein sequence ID" value="RYR63099.1"/>
    <property type="molecule type" value="Genomic_DNA"/>
</dbReference>
<organism evidence="12 13">
    <name type="scientific">Arachis hypogaea</name>
    <name type="common">Peanut</name>
    <dbReference type="NCBI Taxonomy" id="3818"/>
    <lineage>
        <taxon>Eukaryota</taxon>
        <taxon>Viridiplantae</taxon>
        <taxon>Streptophyta</taxon>
        <taxon>Embryophyta</taxon>
        <taxon>Tracheophyta</taxon>
        <taxon>Spermatophyta</taxon>
        <taxon>Magnoliopsida</taxon>
        <taxon>eudicotyledons</taxon>
        <taxon>Gunneridae</taxon>
        <taxon>Pentapetalae</taxon>
        <taxon>rosids</taxon>
        <taxon>fabids</taxon>
        <taxon>Fabales</taxon>
        <taxon>Fabaceae</taxon>
        <taxon>Papilionoideae</taxon>
        <taxon>50 kb inversion clade</taxon>
        <taxon>dalbergioids sensu lato</taxon>
        <taxon>Dalbergieae</taxon>
        <taxon>Pterocarpus clade</taxon>
        <taxon>Arachis</taxon>
    </lineage>
</organism>
<dbReference type="GO" id="GO:0031012">
    <property type="term" value="C:extracellular matrix"/>
    <property type="evidence" value="ECO:0007669"/>
    <property type="project" value="InterPro"/>
</dbReference>
<feature type="binding site" evidence="8">
    <location>
        <position position="283"/>
    </location>
    <ligand>
        <name>Zn(2+)</name>
        <dbReference type="ChEBI" id="CHEBI:29105"/>
        <label>2</label>
        <note>catalytic</note>
    </ligand>
</feature>
<evidence type="ECO:0000256" key="5">
    <source>
        <dbReference type="ARBA" id="ARBA00022833"/>
    </source>
</evidence>
<dbReference type="InterPro" id="IPR002477">
    <property type="entry name" value="Peptidoglycan-bd-like"/>
</dbReference>
<feature type="binding site" evidence="8">
    <location>
        <position position="265"/>
    </location>
    <ligand>
        <name>Zn(2+)</name>
        <dbReference type="ChEBI" id="CHEBI:29105"/>
        <label>2</label>
        <note>catalytic</note>
    </ligand>
</feature>
<dbReference type="AlphaFoldDB" id="A0A445DIU9"/>
<keyword evidence="5 8" id="KW-0862">Zinc</keyword>
<evidence type="ECO:0000313" key="13">
    <source>
        <dbReference type="Proteomes" id="UP000289738"/>
    </source>
</evidence>
<keyword evidence="3 8" id="KW-0479">Metal-binding</keyword>
<feature type="binding site" evidence="8">
    <location>
        <position position="209"/>
    </location>
    <ligand>
        <name>Zn(2+)</name>
        <dbReference type="ChEBI" id="CHEBI:29105"/>
        <label>1</label>
    </ligand>
</feature>
<dbReference type="GO" id="GO:0030198">
    <property type="term" value="P:extracellular matrix organization"/>
    <property type="evidence" value="ECO:0007669"/>
    <property type="project" value="TreeGrafter"/>
</dbReference>
<proteinExistence type="inferred from homology"/>
<feature type="signal peptide" evidence="10">
    <location>
        <begin position="1"/>
        <end position="23"/>
    </location>
</feature>
<gene>
    <name evidence="12" type="ORF">Ahy_A04g020894</name>
</gene>
<feature type="active site" evidence="7">
    <location>
        <position position="266"/>
    </location>
</feature>
<keyword evidence="2" id="KW-0645">Protease</keyword>
<feature type="domain" description="Peptidase metallopeptidase" evidence="11">
    <location>
        <begin position="144"/>
        <end position="310"/>
    </location>
</feature>
<evidence type="ECO:0000313" key="12">
    <source>
        <dbReference type="EMBL" id="RYR63099.1"/>
    </source>
</evidence>
<evidence type="ECO:0000256" key="2">
    <source>
        <dbReference type="ARBA" id="ARBA00022670"/>
    </source>
</evidence>
<comment type="cofactor">
    <cofactor evidence="8">
        <name>Ca(2+)</name>
        <dbReference type="ChEBI" id="CHEBI:29108"/>
    </cofactor>
    <text evidence="8">Can bind about 5 Ca(2+) ions per subunit.</text>
</comment>